<dbReference type="GO" id="GO:0004619">
    <property type="term" value="F:phosphoglycerate mutase activity"/>
    <property type="evidence" value="ECO:0007669"/>
    <property type="project" value="UniProtKB-EC"/>
</dbReference>
<dbReference type="Pfam" id="PF00300">
    <property type="entry name" value="His_Phos_1"/>
    <property type="match status" value="1"/>
</dbReference>
<organism evidence="1">
    <name type="scientific">mine drainage metagenome</name>
    <dbReference type="NCBI Taxonomy" id="410659"/>
    <lineage>
        <taxon>unclassified sequences</taxon>
        <taxon>metagenomes</taxon>
        <taxon>ecological metagenomes</taxon>
    </lineage>
</organism>
<dbReference type="Gene3D" id="3.40.50.1240">
    <property type="entry name" value="Phosphoglycerate mutase-like"/>
    <property type="match status" value="1"/>
</dbReference>
<reference evidence="1" key="1">
    <citation type="submission" date="2016-10" db="EMBL/GenBank/DDBJ databases">
        <title>Sequence of Gallionella enrichment culture.</title>
        <authorList>
            <person name="Poehlein A."/>
            <person name="Muehling M."/>
            <person name="Daniel R."/>
        </authorList>
    </citation>
    <scope>NUCLEOTIDE SEQUENCE</scope>
</reference>
<dbReference type="SUPFAM" id="SSF53254">
    <property type="entry name" value="Phosphoglycerate mutase-like"/>
    <property type="match status" value="1"/>
</dbReference>
<dbReference type="EC" id="5.4.2.11" evidence="1"/>
<accession>A0A1J5QW45</accession>
<sequence>MKTLLLIRHGKSSWDDAALPDKDRPLDVRGKRDAARMGKRLAKRDVKPDLIVSSPAKRALTTAEIIAEELGYKLGDIVVDDRLYAVAADELLNVIRKLGDKKERVMLFGHNPELTELAHAFSSEITHLPTCAVAEFTFKAKTWSDIDKATLANMALDYPKKS</sequence>
<dbReference type="InterPro" id="IPR013078">
    <property type="entry name" value="His_Pase_superF_clade-1"/>
</dbReference>
<dbReference type="InterPro" id="IPR029033">
    <property type="entry name" value="His_PPase_superfam"/>
</dbReference>
<dbReference type="CDD" id="cd07067">
    <property type="entry name" value="HP_PGM_like"/>
    <property type="match status" value="1"/>
</dbReference>
<comment type="caution">
    <text evidence="1">The sequence shown here is derived from an EMBL/GenBank/DDBJ whole genome shotgun (WGS) entry which is preliminary data.</text>
</comment>
<dbReference type="PANTHER" id="PTHR47623">
    <property type="entry name" value="OS09G0287300 PROTEIN"/>
    <property type="match status" value="1"/>
</dbReference>
<dbReference type="SMART" id="SM00855">
    <property type="entry name" value="PGAM"/>
    <property type="match status" value="1"/>
</dbReference>
<gene>
    <name evidence="1" type="primary">gpmA_4</name>
    <name evidence="1" type="ORF">GALL_302250</name>
</gene>
<name>A0A1J5QW45_9ZZZZ</name>
<dbReference type="AlphaFoldDB" id="A0A1J5QW45"/>
<proteinExistence type="predicted"/>
<evidence type="ECO:0000313" key="1">
    <source>
        <dbReference type="EMBL" id="OIQ87894.1"/>
    </source>
</evidence>
<dbReference type="PANTHER" id="PTHR47623:SF1">
    <property type="entry name" value="OS09G0287300 PROTEIN"/>
    <property type="match status" value="1"/>
</dbReference>
<protein>
    <submittedName>
        <fullName evidence="1">2,3-bisphosphoglycerate-dependent phosphoglycerate mutase</fullName>
        <ecNumber evidence="1">5.4.2.11</ecNumber>
    </submittedName>
</protein>
<dbReference type="EMBL" id="MLJW01000398">
    <property type="protein sequence ID" value="OIQ87894.1"/>
    <property type="molecule type" value="Genomic_DNA"/>
</dbReference>
<keyword evidence="1" id="KW-0413">Isomerase</keyword>